<dbReference type="InterPro" id="IPR036397">
    <property type="entry name" value="RNaseH_sf"/>
</dbReference>
<feature type="domain" description="Reverse transcriptase" evidence="1">
    <location>
        <begin position="1"/>
        <end position="66"/>
    </location>
</feature>
<dbReference type="SUPFAM" id="SSF56672">
    <property type="entry name" value="DNA/RNA polymerases"/>
    <property type="match status" value="1"/>
</dbReference>
<evidence type="ECO:0000313" key="2">
    <source>
        <dbReference type="EMBL" id="KAK3093866.1"/>
    </source>
</evidence>
<keyword evidence="3" id="KW-1185">Reference proteome</keyword>
<dbReference type="InterPro" id="IPR052055">
    <property type="entry name" value="Hepadnavirus_pol/RT"/>
</dbReference>
<dbReference type="CDD" id="cd09275">
    <property type="entry name" value="RNase_HI_RT_DIRS1"/>
    <property type="match status" value="1"/>
</dbReference>
<dbReference type="Gene3D" id="3.30.420.10">
    <property type="entry name" value="Ribonuclease H-like superfamily/Ribonuclease H"/>
    <property type="match status" value="1"/>
</dbReference>
<evidence type="ECO:0000313" key="3">
    <source>
        <dbReference type="Proteomes" id="UP001186944"/>
    </source>
</evidence>
<dbReference type="GO" id="GO:0006259">
    <property type="term" value="P:DNA metabolic process"/>
    <property type="evidence" value="ECO:0007669"/>
    <property type="project" value="UniProtKB-ARBA"/>
</dbReference>
<dbReference type="EMBL" id="VSWD01000009">
    <property type="protein sequence ID" value="KAK3093866.1"/>
    <property type="molecule type" value="Genomic_DNA"/>
</dbReference>
<dbReference type="GO" id="GO:0003676">
    <property type="term" value="F:nucleic acid binding"/>
    <property type="evidence" value="ECO:0007669"/>
    <property type="project" value="InterPro"/>
</dbReference>
<dbReference type="InterPro" id="IPR000477">
    <property type="entry name" value="RT_dom"/>
</dbReference>
<accession>A0AA89C3Z8</accession>
<sequence>MGYLHTQNIRIVAYLDDLFLLNQSKQNLILDRNRCIDLLVSLGFIINLEKSALSPSQTVVYLGTLFQLKQGLVMPTNERITKLYNAVKLIIAGQNLARDFLHLLGIIASCIEIIPNARLYMRPIQLHLLAFWKPSSQNLEIKIPVTNHLISHLKWWLNPVNVLRVRNLLQGQTTVTITTDASNLGYGGHMKSQVFQGQWTETQKGWHINLLEMEAVFLVLKHFVKDLKGQNVLIRCDNSTVVQYINKQGGTRSAQLCYKTWDLWNWAIQHNIYIKAAHIAGKANILADKLSRYKIMPTEWTLNRTVVQKIFHQWGHPLVDLFASHLNKQTEIALGRKIAML</sequence>
<protein>
    <recommendedName>
        <fullName evidence="1">Reverse transcriptase domain-containing protein</fullName>
    </recommendedName>
</protein>
<comment type="caution">
    <text evidence="2">The sequence shown here is derived from an EMBL/GenBank/DDBJ whole genome shotgun (WGS) entry which is preliminary data.</text>
</comment>
<reference evidence="2" key="1">
    <citation type="submission" date="2019-08" db="EMBL/GenBank/DDBJ databases">
        <title>The improved chromosome-level genome for the pearl oyster Pinctada fucata martensii using PacBio sequencing and Hi-C.</title>
        <authorList>
            <person name="Zheng Z."/>
        </authorList>
    </citation>
    <scope>NUCLEOTIDE SEQUENCE</scope>
    <source>
        <strain evidence="2">ZZ-2019</strain>
        <tissue evidence="2">Adductor muscle</tissue>
    </source>
</reference>
<evidence type="ECO:0000259" key="1">
    <source>
        <dbReference type="PROSITE" id="PS50878"/>
    </source>
</evidence>
<proteinExistence type="predicted"/>
<dbReference type="Proteomes" id="UP001186944">
    <property type="component" value="Unassembled WGS sequence"/>
</dbReference>
<name>A0AA89C3Z8_PINIB</name>
<dbReference type="PROSITE" id="PS50878">
    <property type="entry name" value="RT_POL"/>
    <property type="match status" value="1"/>
</dbReference>
<dbReference type="PANTHER" id="PTHR33050">
    <property type="entry name" value="REVERSE TRANSCRIPTASE DOMAIN-CONTAINING PROTEIN"/>
    <property type="match status" value="1"/>
</dbReference>
<dbReference type="InterPro" id="IPR043502">
    <property type="entry name" value="DNA/RNA_pol_sf"/>
</dbReference>
<organism evidence="2 3">
    <name type="scientific">Pinctada imbricata</name>
    <name type="common">Atlantic pearl-oyster</name>
    <name type="synonym">Pinctada martensii</name>
    <dbReference type="NCBI Taxonomy" id="66713"/>
    <lineage>
        <taxon>Eukaryota</taxon>
        <taxon>Metazoa</taxon>
        <taxon>Spiralia</taxon>
        <taxon>Lophotrochozoa</taxon>
        <taxon>Mollusca</taxon>
        <taxon>Bivalvia</taxon>
        <taxon>Autobranchia</taxon>
        <taxon>Pteriomorphia</taxon>
        <taxon>Pterioida</taxon>
        <taxon>Pterioidea</taxon>
        <taxon>Pteriidae</taxon>
        <taxon>Pinctada</taxon>
    </lineage>
</organism>
<dbReference type="AlphaFoldDB" id="A0AA89C3Z8"/>
<gene>
    <name evidence="2" type="ORF">FSP39_021232</name>
</gene>
<dbReference type="PANTHER" id="PTHR33050:SF7">
    <property type="entry name" value="RIBONUCLEASE H"/>
    <property type="match status" value="1"/>
</dbReference>